<feature type="transmembrane region" description="Helical" evidence="1">
    <location>
        <begin position="112"/>
        <end position="134"/>
    </location>
</feature>
<sequence length="175" mass="20779">MENWIQNLMESVFDKVDKKCVEVSVSGKSRYLALKMEEDYGFLLSERNITRYYKGYISREVKKIKPNKATLDALAKYLEYNNFEDFVQQNESREDEVLRKLSGRIRKLHRNIVVSLIINIVLIGGLLFFISTYYRKNCMIWINDHYEKIRCSGLELETGLNEDVLEKFKKNTNNR</sequence>
<dbReference type="RefSeq" id="WP_123216720.1">
    <property type="nucleotide sequence ID" value="NZ_RJTM01000099.1"/>
</dbReference>
<keyword evidence="3" id="KW-1185">Reference proteome</keyword>
<organism evidence="2 3">
    <name type="scientific">Sinomicrobium pectinilyticum</name>
    <dbReference type="NCBI Taxonomy" id="1084421"/>
    <lineage>
        <taxon>Bacteria</taxon>
        <taxon>Pseudomonadati</taxon>
        <taxon>Bacteroidota</taxon>
        <taxon>Flavobacteriia</taxon>
        <taxon>Flavobacteriales</taxon>
        <taxon>Flavobacteriaceae</taxon>
        <taxon>Sinomicrobium</taxon>
    </lineage>
</organism>
<keyword evidence="1" id="KW-0812">Transmembrane</keyword>
<keyword evidence="1" id="KW-1133">Transmembrane helix</keyword>
<dbReference type="AlphaFoldDB" id="A0A3N0E8M7"/>
<keyword evidence="1" id="KW-0472">Membrane</keyword>
<dbReference type="OrthoDB" id="1340494at2"/>
<protein>
    <submittedName>
        <fullName evidence="2">Uncharacterized protein</fullName>
    </submittedName>
</protein>
<dbReference type="EMBL" id="RJTM01000099">
    <property type="protein sequence ID" value="RNL84130.1"/>
    <property type="molecule type" value="Genomic_DNA"/>
</dbReference>
<accession>A0A3N0E8M7</accession>
<comment type="caution">
    <text evidence="2">The sequence shown here is derived from an EMBL/GenBank/DDBJ whole genome shotgun (WGS) entry which is preliminary data.</text>
</comment>
<dbReference type="Proteomes" id="UP000267469">
    <property type="component" value="Unassembled WGS sequence"/>
</dbReference>
<name>A0A3N0E8M7_SINP1</name>
<evidence type="ECO:0000313" key="3">
    <source>
        <dbReference type="Proteomes" id="UP000267469"/>
    </source>
</evidence>
<gene>
    <name evidence="2" type="ORF">ED312_14410</name>
</gene>
<evidence type="ECO:0000313" key="2">
    <source>
        <dbReference type="EMBL" id="RNL84130.1"/>
    </source>
</evidence>
<proteinExistence type="predicted"/>
<reference evidence="2 3" key="1">
    <citation type="submission" date="2018-10" db="EMBL/GenBank/DDBJ databases">
        <title>Sinomicrobium pectinilyticum sp. nov., a pectinase-producing bacterium isolated from alkaline and saline soil, and emended description of the genus Sinomicrobium.</title>
        <authorList>
            <person name="Cheng B."/>
            <person name="Li C."/>
            <person name="Lai Q."/>
            <person name="Du M."/>
            <person name="Shao Z."/>
            <person name="Xu P."/>
            <person name="Yang C."/>
        </authorList>
    </citation>
    <scope>NUCLEOTIDE SEQUENCE [LARGE SCALE GENOMIC DNA]</scope>
    <source>
        <strain evidence="2 3">5DNS001</strain>
    </source>
</reference>
<evidence type="ECO:0000256" key="1">
    <source>
        <dbReference type="SAM" id="Phobius"/>
    </source>
</evidence>